<feature type="region of interest" description="Disordered" evidence="1">
    <location>
        <begin position="508"/>
        <end position="646"/>
    </location>
</feature>
<name>A0A402D5T3_9BACT</name>
<proteinExistence type="predicted"/>
<dbReference type="Proteomes" id="UP000287394">
    <property type="component" value="Chromosome"/>
</dbReference>
<dbReference type="InterPro" id="IPR032427">
    <property type="entry name" value="P22_portal"/>
</dbReference>
<sequence>MAEQIPKKKARATVTLRDPSNVDSELSADDVIRTPTMPGEDEIALARLVDERYNSAADNRRIHEPAWFESLAFYLGNQWVSWSNAHGILRSMRDPRRPHQVYAVRNKIRPKIKKLLARGLSASPDAGVAPLTASDLDRAAAAEARALIEHLDNIWRRPHQVKRLARFALTTSTAFLKIYWDPDRRAEVPKFDAAGAIVGSSTAAIGDICEDIAPIFEIYLDPKAREWEDVAWLIHAKVRSLEELRAKYGDRALDIEGDAGGGVGGYVESRLASVVGEYGRGSEPGQSQKSVLVKELWEKPTLRFPEGRLITVAGGRVLRDDPWPYAKKDDFPFVPLSFEDGQSTVYGLNAVSDLISAQRSYNEGISRTIEHRKTAWGKILAQEGSEIGVDAFDSAAPGEVIYYKQGSVPPQHIPAPPLPPFLLQMLQMDEGDMNDISGVHEVSEGGVPAGVTAASAIQQLLESDTTQMADFIENIETWHQRRAEWEIALAAQFYKEPRLVWVSEGTGAGPHPALKRHPLPILGEDLDAPRPPVGEQAIGAGGGGSLPNGLASPDSLGRAMGAGNGGAPLASSPPPPPADGWLAPVMQARSFGRPDGGEDPAGRAGVHESGHGLRDDAPGADGCAGDREGVAARSRASGGNAAAACG</sequence>
<dbReference type="RefSeq" id="WP_119324776.1">
    <property type="nucleotide sequence ID" value="NZ_AP025739.1"/>
</dbReference>
<dbReference type="OrthoDB" id="2541949at2"/>
<dbReference type="KEGG" id="ccot:CCAX7_55300"/>
<evidence type="ECO:0000313" key="3">
    <source>
        <dbReference type="Proteomes" id="UP000287394"/>
    </source>
</evidence>
<dbReference type="AlphaFoldDB" id="A0A402D5T3"/>
<accession>A0A402D5T3</accession>
<organism evidence="2 3">
    <name type="scientific">Capsulimonas corticalis</name>
    <dbReference type="NCBI Taxonomy" id="2219043"/>
    <lineage>
        <taxon>Bacteria</taxon>
        <taxon>Bacillati</taxon>
        <taxon>Armatimonadota</taxon>
        <taxon>Armatimonadia</taxon>
        <taxon>Capsulimonadales</taxon>
        <taxon>Capsulimonadaceae</taxon>
        <taxon>Capsulimonas</taxon>
    </lineage>
</organism>
<dbReference type="EMBL" id="AP025739">
    <property type="protein sequence ID" value="BDI33479.1"/>
    <property type="molecule type" value="Genomic_DNA"/>
</dbReference>
<feature type="compositionally biased region" description="Basic and acidic residues" evidence="1">
    <location>
        <begin position="605"/>
        <end position="617"/>
    </location>
</feature>
<evidence type="ECO:0000313" key="2">
    <source>
        <dbReference type="EMBL" id="BDI33479.1"/>
    </source>
</evidence>
<evidence type="ECO:0000256" key="1">
    <source>
        <dbReference type="SAM" id="MobiDB-lite"/>
    </source>
</evidence>
<gene>
    <name evidence="2" type="ORF">CCAX7_55300</name>
</gene>
<keyword evidence="3" id="KW-1185">Reference proteome</keyword>
<dbReference type="Pfam" id="PF16510">
    <property type="entry name" value="P22_portal"/>
    <property type="match status" value="1"/>
</dbReference>
<reference evidence="2 3" key="1">
    <citation type="journal article" date="2019" name="Int. J. Syst. Evol. Microbiol.">
        <title>Capsulimonas corticalis gen. nov., sp. nov., an aerobic capsulated bacterium, of a novel bacterial order, Capsulimonadales ord. nov., of the class Armatimonadia of the phylum Armatimonadetes.</title>
        <authorList>
            <person name="Li J."/>
            <person name="Kudo C."/>
            <person name="Tonouchi A."/>
        </authorList>
    </citation>
    <scope>NUCLEOTIDE SEQUENCE [LARGE SCALE GENOMIC DNA]</scope>
    <source>
        <strain evidence="2 3">AX-7</strain>
    </source>
</reference>
<feature type="compositionally biased region" description="Low complexity" evidence="1">
    <location>
        <begin position="631"/>
        <end position="646"/>
    </location>
</feature>
<protein>
    <submittedName>
        <fullName evidence="2">Uncharacterized protein</fullName>
    </submittedName>
</protein>